<gene>
    <name evidence="3" type="ORF">CA12_40270</name>
</gene>
<dbReference type="RefSeq" id="WP_145360885.1">
    <property type="nucleotide sequence ID" value="NZ_CP036265.1"/>
</dbReference>
<protein>
    <submittedName>
        <fullName evidence="3">YHS domain protein</fullName>
    </submittedName>
</protein>
<feature type="region of interest" description="Disordered" evidence="1">
    <location>
        <begin position="105"/>
        <end position="124"/>
    </location>
</feature>
<feature type="region of interest" description="Disordered" evidence="1">
    <location>
        <begin position="78"/>
        <end position="99"/>
    </location>
</feature>
<feature type="compositionally biased region" description="Low complexity" evidence="1">
    <location>
        <begin position="375"/>
        <end position="428"/>
    </location>
</feature>
<feature type="compositionally biased region" description="Low complexity" evidence="1">
    <location>
        <begin position="324"/>
        <end position="340"/>
    </location>
</feature>
<dbReference type="Proteomes" id="UP000318741">
    <property type="component" value="Chromosome"/>
</dbReference>
<evidence type="ECO:0000256" key="1">
    <source>
        <dbReference type="SAM" id="MobiDB-lite"/>
    </source>
</evidence>
<feature type="region of interest" description="Disordered" evidence="1">
    <location>
        <begin position="132"/>
        <end position="162"/>
    </location>
</feature>
<feature type="chain" id="PRO_5021739982" evidence="2">
    <location>
        <begin position="46"/>
        <end position="578"/>
    </location>
</feature>
<evidence type="ECO:0000313" key="4">
    <source>
        <dbReference type="Proteomes" id="UP000318741"/>
    </source>
</evidence>
<feature type="compositionally biased region" description="Low complexity" evidence="1">
    <location>
        <begin position="105"/>
        <end position="121"/>
    </location>
</feature>
<dbReference type="AlphaFoldDB" id="A0A517PET3"/>
<feature type="region of interest" description="Disordered" evidence="1">
    <location>
        <begin position="242"/>
        <end position="266"/>
    </location>
</feature>
<evidence type="ECO:0000256" key="2">
    <source>
        <dbReference type="SAM" id="SignalP"/>
    </source>
</evidence>
<sequence precursor="true">MRRTPAPRPTAAPLRPTAFVRRRLALRVAGAALCAGCLAPVSAWAQSGPSGGILGSVLPSSQKNERGIIAKMFHLPSKNASAGRAPGGPPPPPPAPHLKYDFRAAQARAAAHSASRTAAPSVARVAPVQPTDATPHLDAAAPQRTAQRAPAPESPAQSRSIAVSAEAAVGRVSMASPAVGTRQQGQYMAPRTAGVAAAPPSDATAIRAPAPPTLVADDVNFFPEQSEAEADHRFVHPRTVAVRAPEPEPATPTLEPSPTPAAPARVPAPDRVAVARIAAAPVRQPAPVVETAPFEVEEDAAEESGTPFSGLSLTASEPPPQYLTPAAAPVEAESPPAATPKLEATPELLAVAPAEDEGFALSAADDEEEAGWDLAVSARQPAAPAPVQQSKPAPATVEEPAVAQTTEPEPTRTAATAPPQAPQVTASSPQPPAAQPPAAQPTAAQPTAAQPTGPGRPDPTKLLEKLAARADRSLLMGFCPVTLRDDRDLAEGDDHYTAEFEGVDYRFASAAARDKFVADPARYAPAAGGRDLVIASTGWGETVGSLAHAAWYKGRLYLFASRESMRRFVANPRDYLDG</sequence>
<dbReference type="PROSITE" id="PS51318">
    <property type="entry name" value="TAT"/>
    <property type="match status" value="1"/>
</dbReference>
<proteinExistence type="predicted"/>
<keyword evidence="2" id="KW-0732">Signal</keyword>
<feature type="compositionally biased region" description="Acidic residues" evidence="1">
    <location>
        <begin position="354"/>
        <end position="371"/>
    </location>
</feature>
<dbReference type="EMBL" id="CP036265">
    <property type="protein sequence ID" value="QDT17891.1"/>
    <property type="molecule type" value="Genomic_DNA"/>
</dbReference>
<dbReference type="OrthoDB" id="215819at2"/>
<dbReference type="KEGG" id="acaf:CA12_40270"/>
<name>A0A517PET3_9PLAN</name>
<feature type="compositionally biased region" description="Low complexity" evidence="1">
    <location>
        <begin position="440"/>
        <end position="453"/>
    </location>
</feature>
<feature type="compositionally biased region" description="Pro residues" evidence="1">
    <location>
        <begin position="247"/>
        <end position="261"/>
    </location>
</feature>
<dbReference type="InterPro" id="IPR006311">
    <property type="entry name" value="TAT_signal"/>
</dbReference>
<feature type="compositionally biased region" description="Low complexity" evidence="1">
    <location>
        <begin position="139"/>
        <end position="151"/>
    </location>
</feature>
<reference evidence="3 4" key="1">
    <citation type="submission" date="2019-02" db="EMBL/GenBank/DDBJ databases">
        <title>Deep-cultivation of Planctomycetes and their phenomic and genomic characterization uncovers novel biology.</title>
        <authorList>
            <person name="Wiegand S."/>
            <person name="Jogler M."/>
            <person name="Boedeker C."/>
            <person name="Pinto D."/>
            <person name="Vollmers J."/>
            <person name="Rivas-Marin E."/>
            <person name="Kohn T."/>
            <person name="Peeters S.H."/>
            <person name="Heuer A."/>
            <person name="Rast P."/>
            <person name="Oberbeckmann S."/>
            <person name="Bunk B."/>
            <person name="Jeske O."/>
            <person name="Meyerdierks A."/>
            <person name="Storesund J.E."/>
            <person name="Kallscheuer N."/>
            <person name="Luecker S."/>
            <person name="Lage O.M."/>
            <person name="Pohl T."/>
            <person name="Merkel B.J."/>
            <person name="Hornburger P."/>
            <person name="Mueller R.-W."/>
            <person name="Bruemmer F."/>
            <person name="Labrenz M."/>
            <person name="Spormann A.M."/>
            <person name="Op den Camp H."/>
            <person name="Overmann J."/>
            <person name="Amann R."/>
            <person name="Jetten M.S.M."/>
            <person name="Mascher T."/>
            <person name="Medema M.H."/>
            <person name="Devos D.P."/>
            <person name="Kaster A.-K."/>
            <person name="Ovreas L."/>
            <person name="Rohde M."/>
            <person name="Galperin M.Y."/>
            <person name="Jogler C."/>
        </authorList>
    </citation>
    <scope>NUCLEOTIDE SEQUENCE [LARGE SCALE GENOMIC DNA]</scope>
    <source>
        <strain evidence="3 4">CA12</strain>
    </source>
</reference>
<organism evidence="3 4">
    <name type="scientific">Alienimonas californiensis</name>
    <dbReference type="NCBI Taxonomy" id="2527989"/>
    <lineage>
        <taxon>Bacteria</taxon>
        <taxon>Pseudomonadati</taxon>
        <taxon>Planctomycetota</taxon>
        <taxon>Planctomycetia</taxon>
        <taxon>Planctomycetales</taxon>
        <taxon>Planctomycetaceae</taxon>
        <taxon>Alienimonas</taxon>
    </lineage>
</organism>
<evidence type="ECO:0000313" key="3">
    <source>
        <dbReference type="EMBL" id="QDT17891.1"/>
    </source>
</evidence>
<feature type="compositionally biased region" description="Polar residues" evidence="1">
    <location>
        <begin position="306"/>
        <end position="315"/>
    </location>
</feature>
<feature type="region of interest" description="Disordered" evidence="1">
    <location>
        <begin position="296"/>
        <end position="460"/>
    </location>
</feature>
<feature type="compositionally biased region" description="Pro residues" evidence="1">
    <location>
        <begin position="429"/>
        <end position="439"/>
    </location>
</feature>
<feature type="compositionally biased region" description="Pro residues" evidence="1">
    <location>
        <begin position="87"/>
        <end position="96"/>
    </location>
</feature>
<accession>A0A517PET3</accession>
<feature type="signal peptide" evidence="2">
    <location>
        <begin position="1"/>
        <end position="45"/>
    </location>
</feature>
<keyword evidence="4" id="KW-1185">Reference proteome</keyword>